<evidence type="ECO:0000313" key="3">
    <source>
        <dbReference type="EMBL" id="KAG2190723.1"/>
    </source>
</evidence>
<keyword evidence="1" id="KW-1133">Transmembrane helix</keyword>
<name>A0A8H7QFH1_9FUNG</name>
<dbReference type="GO" id="GO:0000030">
    <property type="term" value="F:mannosyltransferase activity"/>
    <property type="evidence" value="ECO:0007669"/>
    <property type="project" value="TreeGrafter"/>
</dbReference>
<dbReference type="PANTHER" id="PTHR28022">
    <property type="entry name" value="GPI MANNOSYLTRANSFERASE 2 SUBUNIT PGA1"/>
    <property type="match status" value="1"/>
</dbReference>
<dbReference type="PANTHER" id="PTHR28022:SF1">
    <property type="entry name" value="GPI MANNOSYLTRANSFERASE 2 SUBUNIT PGA1"/>
    <property type="match status" value="1"/>
</dbReference>
<gene>
    <name evidence="3" type="ORF">INT46_008387</name>
</gene>
<dbReference type="OrthoDB" id="3360032at2759"/>
<feature type="transmembrane region" description="Helical" evidence="1">
    <location>
        <begin position="146"/>
        <end position="173"/>
    </location>
</feature>
<feature type="chain" id="PRO_5034585176" evidence="2">
    <location>
        <begin position="21"/>
        <end position="188"/>
    </location>
</feature>
<evidence type="ECO:0000313" key="4">
    <source>
        <dbReference type="Proteomes" id="UP000650833"/>
    </source>
</evidence>
<evidence type="ECO:0000256" key="2">
    <source>
        <dbReference type="SAM" id="SignalP"/>
    </source>
</evidence>
<comment type="caution">
    <text evidence="3">The sequence shown here is derived from an EMBL/GenBank/DDBJ whole genome shotgun (WGS) entry which is preliminary data.</text>
</comment>
<dbReference type="GO" id="GO:0031501">
    <property type="term" value="C:mannosyltransferase complex"/>
    <property type="evidence" value="ECO:0007669"/>
    <property type="project" value="TreeGrafter"/>
</dbReference>
<reference evidence="3" key="1">
    <citation type="submission" date="2020-12" db="EMBL/GenBank/DDBJ databases">
        <title>Metabolic potential, ecology and presence of endohyphal bacteria is reflected in genomic diversity of Mucoromycotina.</title>
        <authorList>
            <person name="Muszewska A."/>
            <person name="Okrasinska A."/>
            <person name="Steczkiewicz K."/>
            <person name="Drgas O."/>
            <person name="Orlowska M."/>
            <person name="Perlinska-Lenart U."/>
            <person name="Aleksandrzak-Piekarczyk T."/>
            <person name="Szatraj K."/>
            <person name="Zielenkiewicz U."/>
            <person name="Pilsyk S."/>
            <person name="Malc E."/>
            <person name="Mieczkowski P."/>
            <person name="Kruszewska J.S."/>
            <person name="Biernat P."/>
            <person name="Pawlowska J."/>
        </authorList>
    </citation>
    <scope>NUCLEOTIDE SEQUENCE</scope>
    <source>
        <strain evidence="3">CBS 226.32</strain>
    </source>
</reference>
<proteinExistence type="predicted"/>
<sequence>MKRTLFYVIATIFCIQHIYANTEKLILQVDSQNLKLCDPKFETLTKAQTALSLKPPFSDVQNSLIPQNNFQWYNLDNLEDNSNYEIRVSYPAITPADFQLKIINSCKRLNDSLSFTLQVSAIYTGVSQIKDMKTQPVTYNLVLENLYFGFLFYQVYKIVIAITVVLFIAYFLWMPYIKKLIIKSSKTE</sequence>
<dbReference type="AlphaFoldDB" id="A0A8H7QFH1"/>
<keyword evidence="1" id="KW-0812">Transmembrane</keyword>
<dbReference type="GO" id="GO:0006506">
    <property type="term" value="P:GPI anchor biosynthetic process"/>
    <property type="evidence" value="ECO:0007669"/>
    <property type="project" value="TreeGrafter"/>
</dbReference>
<accession>A0A8H7QFH1</accession>
<dbReference type="Pfam" id="PF10333">
    <property type="entry name" value="Pga1"/>
    <property type="match status" value="1"/>
</dbReference>
<dbReference type="GO" id="GO:0005789">
    <property type="term" value="C:endoplasmic reticulum membrane"/>
    <property type="evidence" value="ECO:0007669"/>
    <property type="project" value="TreeGrafter"/>
</dbReference>
<keyword evidence="4" id="KW-1185">Reference proteome</keyword>
<organism evidence="3 4">
    <name type="scientific">Mucor plumbeus</name>
    <dbReference type="NCBI Taxonomy" id="97098"/>
    <lineage>
        <taxon>Eukaryota</taxon>
        <taxon>Fungi</taxon>
        <taxon>Fungi incertae sedis</taxon>
        <taxon>Mucoromycota</taxon>
        <taxon>Mucoromycotina</taxon>
        <taxon>Mucoromycetes</taxon>
        <taxon>Mucorales</taxon>
        <taxon>Mucorineae</taxon>
        <taxon>Mucoraceae</taxon>
        <taxon>Mucor</taxon>
    </lineage>
</organism>
<protein>
    <submittedName>
        <fullName evidence="3">Uncharacterized protein</fullName>
    </submittedName>
</protein>
<feature type="signal peptide" evidence="2">
    <location>
        <begin position="1"/>
        <end position="20"/>
    </location>
</feature>
<dbReference type="Proteomes" id="UP000650833">
    <property type="component" value="Unassembled WGS sequence"/>
</dbReference>
<dbReference type="InterPro" id="IPR019433">
    <property type="entry name" value="GPI_ManTrfase_II_coact_Pga1"/>
</dbReference>
<dbReference type="EMBL" id="JAEPRC010000914">
    <property type="protein sequence ID" value="KAG2190723.1"/>
    <property type="molecule type" value="Genomic_DNA"/>
</dbReference>
<keyword evidence="2" id="KW-0732">Signal</keyword>
<keyword evidence="1" id="KW-0472">Membrane</keyword>
<evidence type="ECO:0000256" key="1">
    <source>
        <dbReference type="SAM" id="Phobius"/>
    </source>
</evidence>